<protein>
    <submittedName>
        <fullName evidence="1">Uncharacterized protein</fullName>
    </submittedName>
</protein>
<proteinExistence type="predicted"/>
<comment type="caution">
    <text evidence="1">The sequence shown here is derived from an EMBL/GenBank/DDBJ whole genome shotgun (WGS) entry which is preliminary data.</text>
</comment>
<name>A0ABW9P149_9ACTN</name>
<accession>A0ABW9P149</accession>
<dbReference type="RefSeq" id="WP_153486767.1">
    <property type="nucleotide sequence ID" value="NZ_VDEQ01000319.1"/>
</dbReference>
<dbReference type="EMBL" id="VDEQ01000319">
    <property type="protein sequence ID" value="MQS39317.1"/>
    <property type="molecule type" value="Genomic_DNA"/>
</dbReference>
<organism evidence="1 2">
    <name type="scientific">Streptomyces katsurahamanus</name>
    <dbReference type="NCBI Taxonomy" id="2577098"/>
    <lineage>
        <taxon>Bacteria</taxon>
        <taxon>Bacillati</taxon>
        <taxon>Actinomycetota</taxon>
        <taxon>Actinomycetes</taxon>
        <taxon>Kitasatosporales</taxon>
        <taxon>Streptomycetaceae</taxon>
        <taxon>Streptomyces</taxon>
    </lineage>
</organism>
<keyword evidence="2" id="KW-1185">Reference proteome</keyword>
<dbReference type="Proteomes" id="UP000460558">
    <property type="component" value="Unassembled WGS sequence"/>
</dbReference>
<gene>
    <name evidence="1" type="ORF">FFZ77_28170</name>
</gene>
<sequence>MAVGPSLDMPRLVEKMRAECRARRWPEEWAEDFAEDWARRYTEDWNRGYVEVRAKTILIVLEQRGIDIPDDARERINSCDDPETMHQWLIRSVTAPSAEAVFDDA</sequence>
<evidence type="ECO:0000313" key="2">
    <source>
        <dbReference type="Proteomes" id="UP000460558"/>
    </source>
</evidence>
<evidence type="ECO:0000313" key="1">
    <source>
        <dbReference type="EMBL" id="MQS39317.1"/>
    </source>
</evidence>
<reference evidence="1 2" key="1">
    <citation type="submission" date="2019-06" db="EMBL/GenBank/DDBJ databases">
        <title>Comparative genomics and metabolomics analyses of clavulanic acid producing Streptomyces species provides insight into specialized metabolism and evolution of beta-lactam biosynthetic gene clusters.</title>
        <authorList>
            <person name="Moore M.A."/>
            <person name="Cruz-Morales P."/>
            <person name="Barona Gomez F."/>
            <person name="Kapil T."/>
        </authorList>
    </citation>
    <scope>NUCLEOTIDE SEQUENCE [LARGE SCALE GENOMIC DNA]</scope>
    <source>
        <strain evidence="1 2">T-272</strain>
    </source>
</reference>